<dbReference type="EMBL" id="JAAMPI010000507">
    <property type="protein sequence ID" value="KAF4630821.1"/>
    <property type="molecule type" value="Genomic_DNA"/>
</dbReference>
<accession>A0A8H4W272</accession>
<reference evidence="2 3" key="1">
    <citation type="submission" date="2020-03" db="EMBL/GenBank/DDBJ databases">
        <title>Draft Genome Sequence of Cudoniella acicularis.</title>
        <authorList>
            <person name="Buettner E."/>
            <person name="Kellner H."/>
        </authorList>
    </citation>
    <scope>NUCLEOTIDE SEQUENCE [LARGE SCALE GENOMIC DNA]</scope>
    <source>
        <strain evidence="2 3">DSM 108380</strain>
    </source>
</reference>
<dbReference type="AlphaFoldDB" id="A0A8H4W272"/>
<feature type="region of interest" description="Disordered" evidence="1">
    <location>
        <begin position="1"/>
        <end position="25"/>
    </location>
</feature>
<organism evidence="2 3">
    <name type="scientific">Cudoniella acicularis</name>
    <dbReference type="NCBI Taxonomy" id="354080"/>
    <lineage>
        <taxon>Eukaryota</taxon>
        <taxon>Fungi</taxon>
        <taxon>Dikarya</taxon>
        <taxon>Ascomycota</taxon>
        <taxon>Pezizomycotina</taxon>
        <taxon>Leotiomycetes</taxon>
        <taxon>Helotiales</taxon>
        <taxon>Tricladiaceae</taxon>
        <taxon>Cudoniella</taxon>
    </lineage>
</organism>
<evidence type="ECO:0000256" key="1">
    <source>
        <dbReference type="SAM" id="MobiDB-lite"/>
    </source>
</evidence>
<sequence>MAQNSQQIKSDSSSQKASSLARQSKLTTHLDSPNIVDKVALLTIPNKINSLYVRIQRDSLTSGKKSQPLVASTTQLLLHRLNNLCPGTSALPPIPHEFDQCPAKGIDTPYKRPTLAHLWYTRSFDLVFEIPSKLPPQLCKDEHHKPEYNTDNGANMRVLPKLLNFDLRFLQGRSTLQRRKGQEHEVLRR</sequence>
<protein>
    <submittedName>
        <fullName evidence="2">Uncharacterized protein</fullName>
    </submittedName>
</protein>
<evidence type="ECO:0000313" key="2">
    <source>
        <dbReference type="EMBL" id="KAF4630821.1"/>
    </source>
</evidence>
<dbReference type="Proteomes" id="UP000566819">
    <property type="component" value="Unassembled WGS sequence"/>
</dbReference>
<proteinExistence type="predicted"/>
<gene>
    <name evidence="2" type="ORF">G7Y89_g7312</name>
</gene>
<comment type="caution">
    <text evidence="2">The sequence shown here is derived from an EMBL/GenBank/DDBJ whole genome shotgun (WGS) entry which is preliminary data.</text>
</comment>
<name>A0A8H4W272_9HELO</name>
<keyword evidence="3" id="KW-1185">Reference proteome</keyword>
<evidence type="ECO:0000313" key="3">
    <source>
        <dbReference type="Proteomes" id="UP000566819"/>
    </source>
</evidence>